<protein>
    <recommendedName>
        <fullName evidence="3">Lipoprotein</fullName>
    </recommendedName>
</protein>
<dbReference type="Proteomes" id="UP000192932">
    <property type="component" value="Plasmid unnamed5"/>
</dbReference>
<keyword evidence="1" id="KW-0614">Plasmid</keyword>
<accession>A0A1W6AJ89</accession>
<dbReference type="PROSITE" id="PS51257">
    <property type="entry name" value="PROKAR_LIPOPROTEIN"/>
    <property type="match status" value="1"/>
</dbReference>
<geneLocation type="plasmid" evidence="1 2">
    <name>unnamed5</name>
</geneLocation>
<proteinExistence type="predicted"/>
<reference evidence="1 2" key="1">
    <citation type="submission" date="2017-04" db="EMBL/GenBank/DDBJ databases">
        <title>The Characteristic of a Fine Plant Growth-Promoting Rhizobacteria Bacillus mycoides Gnyt1 and its Whole Genome Sequencing Analysis.</title>
        <authorList>
            <person name="Li J.H."/>
            <person name="Yao T."/>
        </authorList>
    </citation>
    <scope>NUCLEOTIDE SEQUENCE [LARGE SCALE GENOMIC DNA]</scope>
    <source>
        <strain evidence="1 2">Gnyt1</strain>
        <plasmid evidence="2">Plasmid unnamed5</plasmid>
    </source>
</reference>
<name>A0A1W6AJ89_BACMY</name>
<evidence type="ECO:0000313" key="2">
    <source>
        <dbReference type="Proteomes" id="UP000192932"/>
    </source>
</evidence>
<organism evidence="1 2">
    <name type="scientific">Bacillus mycoides</name>
    <dbReference type="NCBI Taxonomy" id="1405"/>
    <lineage>
        <taxon>Bacteria</taxon>
        <taxon>Bacillati</taxon>
        <taxon>Bacillota</taxon>
        <taxon>Bacilli</taxon>
        <taxon>Bacillales</taxon>
        <taxon>Bacillaceae</taxon>
        <taxon>Bacillus</taxon>
        <taxon>Bacillus cereus group</taxon>
    </lineage>
</organism>
<dbReference type="RefSeq" id="WP_085313587.1">
    <property type="nucleotide sequence ID" value="NZ_CP020748.1"/>
</dbReference>
<sequence>MKIIKSNWIIALVILSIMVVSGCSKNTDGISSGSNKNEKSVSAGVVEISYDELMKLVKKEEPVFVMMAHNRDLQNSNAKQVLDYDAKQLDKKVYLFSWEDAPKDLSWNPNVASKTRDEFESIGITEPKSRYSVFKDGKEVNGSGTNFSGNTRAFEKREFSNTINKAIDK</sequence>
<gene>
    <name evidence="1" type="ORF">B7492_33185</name>
</gene>
<dbReference type="AlphaFoldDB" id="A0A1W6AJ89"/>
<evidence type="ECO:0008006" key="3">
    <source>
        <dbReference type="Google" id="ProtNLM"/>
    </source>
</evidence>
<dbReference type="EMBL" id="CP020748">
    <property type="protein sequence ID" value="ARJ25892.1"/>
    <property type="molecule type" value="Genomic_DNA"/>
</dbReference>
<evidence type="ECO:0000313" key="1">
    <source>
        <dbReference type="EMBL" id="ARJ25892.1"/>
    </source>
</evidence>